<evidence type="ECO:0000256" key="1">
    <source>
        <dbReference type="SAM" id="Coils"/>
    </source>
</evidence>
<sequence length="220" mass="24711">SQLISDLDHGLTAAVSSLQTYSVALQRVLPLNYHTTSPVHSWAQILKLSVSNISSDVLSLTRRQGAELVAKVHEDSFETVKSIHNDLCFQVEKYADEIERVEKEYQELVNSIGAETESRSKDRLMAAFAKLSQSTGQLVRLGSWQQDRLKDQKLRSVVGIAGSSIYNEVKHELLEVWTHSSGARTMNSTLLGEFEEKIEKCVLVADWLDEVKQLISLDRP</sequence>
<dbReference type="GO" id="GO:0016301">
    <property type="term" value="F:kinase activity"/>
    <property type="evidence" value="ECO:0007669"/>
    <property type="project" value="UniProtKB-KW"/>
</dbReference>
<feature type="coiled-coil region" evidence="1">
    <location>
        <begin position="84"/>
        <end position="118"/>
    </location>
</feature>
<keyword evidence="1" id="KW-0175">Coiled coil</keyword>
<feature type="non-terminal residue" evidence="2">
    <location>
        <position position="220"/>
    </location>
</feature>
<protein>
    <submittedName>
        <fullName evidence="2">Protein kinase-like domain-containing protein</fullName>
    </submittedName>
</protein>
<evidence type="ECO:0000313" key="2">
    <source>
        <dbReference type="EMBL" id="GFC97559.1"/>
    </source>
</evidence>
<feature type="non-terminal residue" evidence="2">
    <location>
        <position position="1"/>
    </location>
</feature>
<accession>A0A699SJQ3</accession>
<reference evidence="2" key="1">
    <citation type="journal article" date="2019" name="Sci. Rep.">
        <title>Draft genome of Tanacetum cinerariifolium, the natural source of mosquito coil.</title>
        <authorList>
            <person name="Yamashiro T."/>
            <person name="Shiraishi A."/>
            <person name="Satake H."/>
            <person name="Nakayama K."/>
        </authorList>
    </citation>
    <scope>NUCLEOTIDE SEQUENCE</scope>
</reference>
<dbReference type="AlphaFoldDB" id="A0A699SJQ3"/>
<name>A0A699SJQ3_TANCI</name>
<keyword evidence="2" id="KW-0808">Transferase</keyword>
<proteinExistence type="predicted"/>
<keyword evidence="2" id="KW-0418">Kinase</keyword>
<comment type="caution">
    <text evidence="2">The sequence shown here is derived from an EMBL/GenBank/DDBJ whole genome shotgun (WGS) entry which is preliminary data.</text>
</comment>
<dbReference type="EMBL" id="BKCJ011166804">
    <property type="protein sequence ID" value="GFC97559.1"/>
    <property type="molecule type" value="Genomic_DNA"/>
</dbReference>
<organism evidence="2">
    <name type="scientific">Tanacetum cinerariifolium</name>
    <name type="common">Dalmatian daisy</name>
    <name type="synonym">Chrysanthemum cinerariifolium</name>
    <dbReference type="NCBI Taxonomy" id="118510"/>
    <lineage>
        <taxon>Eukaryota</taxon>
        <taxon>Viridiplantae</taxon>
        <taxon>Streptophyta</taxon>
        <taxon>Embryophyta</taxon>
        <taxon>Tracheophyta</taxon>
        <taxon>Spermatophyta</taxon>
        <taxon>Magnoliopsida</taxon>
        <taxon>eudicotyledons</taxon>
        <taxon>Gunneridae</taxon>
        <taxon>Pentapetalae</taxon>
        <taxon>asterids</taxon>
        <taxon>campanulids</taxon>
        <taxon>Asterales</taxon>
        <taxon>Asteraceae</taxon>
        <taxon>Asteroideae</taxon>
        <taxon>Anthemideae</taxon>
        <taxon>Anthemidinae</taxon>
        <taxon>Tanacetum</taxon>
    </lineage>
</organism>
<gene>
    <name evidence="2" type="ORF">Tci_869529</name>
</gene>